<sequence length="100" mass="11193">MLIFNAFNGFSQTTPAHDTRFPGFRLLPASVIGFFLNDDFSKCVILDEKRPNAITEALARLFLQNMEHESNPDYVVEVVSLSLEDSEKSLNNLATALKLS</sequence>
<dbReference type="EMBL" id="CM042040">
    <property type="protein sequence ID" value="KAI3717854.1"/>
    <property type="molecule type" value="Genomic_DNA"/>
</dbReference>
<accession>A0ACB9B5R1</accession>
<proteinExistence type="predicted"/>
<reference evidence="1 2" key="2">
    <citation type="journal article" date="2022" name="Mol. Ecol. Resour.">
        <title>The genomes of chicory, endive, great burdock and yacon provide insights into Asteraceae paleo-polyploidization history and plant inulin production.</title>
        <authorList>
            <person name="Fan W."/>
            <person name="Wang S."/>
            <person name="Wang H."/>
            <person name="Wang A."/>
            <person name="Jiang F."/>
            <person name="Liu H."/>
            <person name="Zhao H."/>
            <person name="Xu D."/>
            <person name="Zhang Y."/>
        </authorList>
    </citation>
    <scope>NUCLEOTIDE SEQUENCE [LARGE SCALE GENOMIC DNA]</scope>
    <source>
        <strain evidence="2">cv. Yunnan</strain>
        <tissue evidence="1">Leaves</tissue>
    </source>
</reference>
<organism evidence="1 2">
    <name type="scientific">Smallanthus sonchifolius</name>
    <dbReference type="NCBI Taxonomy" id="185202"/>
    <lineage>
        <taxon>Eukaryota</taxon>
        <taxon>Viridiplantae</taxon>
        <taxon>Streptophyta</taxon>
        <taxon>Embryophyta</taxon>
        <taxon>Tracheophyta</taxon>
        <taxon>Spermatophyta</taxon>
        <taxon>Magnoliopsida</taxon>
        <taxon>eudicotyledons</taxon>
        <taxon>Gunneridae</taxon>
        <taxon>Pentapetalae</taxon>
        <taxon>asterids</taxon>
        <taxon>campanulids</taxon>
        <taxon>Asterales</taxon>
        <taxon>Asteraceae</taxon>
        <taxon>Asteroideae</taxon>
        <taxon>Heliantheae alliance</taxon>
        <taxon>Millerieae</taxon>
        <taxon>Smallanthus</taxon>
    </lineage>
</organism>
<protein>
    <submittedName>
        <fullName evidence="1">Uncharacterized protein</fullName>
    </submittedName>
</protein>
<gene>
    <name evidence="1" type="ORF">L1987_69738</name>
</gene>
<comment type="caution">
    <text evidence="1">The sequence shown here is derived from an EMBL/GenBank/DDBJ whole genome shotgun (WGS) entry which is preliminary data.</text>
</comment>
<reference evidence="2" key="1">
    <citation type="journal article" date="2022" name="Mol. Ecol. Resour.">
        <title>The genomes of chicory, endive, great burdock and yacon provide insights into Asteraceae palaeo-polyploidization history and plant inulin production.</title>
        <authorList>
            <person name="Fan W."/>
            <person name="Wang S."/>
            <person name="Wang H."/>
            <person name="Wang A."/>
            <person name="Jiang F."/>
            <person name="Liu H."/>
            <person name="Zhao H."/>
            <person name="Xu D."/>
            <person name="Zhang Y."/>
        </authorList>
    </citation>
    <scope>NUCLEOTIDE SEQUENCE [LARGE SCALE GENOMIC DNA]</scope>
    <source>
        <strain evidence="2">cv. Yunnan</strain>
    </source>
</reference>
<name>A0ACB9B5R1_9ASTR</name>
<dbReference type="Proteomes" id="UP001056120">
    <property type="component" value="Linkage Group LG23"/>
</dbReference>
<evidence type="ECO:0000313" key="2">
    <source>
        <dbReference type="Proteomes" id="UP001056120"/>
    </source>
</evidence>
<evidence type="ECO:0000313" key="1">
    <source>
        <dbReference type="EMBL" id="KAI3717854.1"/>
    </source>
</evidence>
<keyword evidence="2" id="KW-1185">Reference proteome</keyword>